<proteinExistence type="predicted"/>
<feature type="domain" description="HD-GYP" evidence="2">
    <location>
        <begin position="194"/>
        <end position="377"/>
    </location>
</feature>
<evidence type="ECO:0000259" key="2">
    <source>
        <dbReference type="PROSITE" id="PS51832"/>
    </source>
</evidence>
<dbReference type="InterPro" id="IPR003607">
    <property type="entry name" value="HD/PDEase_dom"/>
</dbReference>
<comment type="caution">
    <text evidence="3">The sequence shown here is derived from an EMBL/GenBank/DDBJ whole genome shotgun (WGS) entry which is preliminary data.</text>
</comment>
<organism evidence="3 4">
    <name type="scientific">Acetobacterium malicum</name>
    <dbReference type="NCBI Taxonomy" id="52692"/>
    <lineage>
        <taxon>Bacteria</taxon>
        <taxon>Bacillati</taxon>
        <taxon>Bacillota</taxon>
        <taxon>Clostridia</taxon>
        <taxon>Eubacteriales</taxon>
        <taxon>Eubacteriaceae</taxon>
        <taxon>Acetobacterium</taxon>
    </lineage>
</organism>
<dbReference type="SMART" id="SM00471">
    <property type="entry name" value="HDc"/>
    <property type="match status" value="1"/>
</dbReference>
<dbReference type="Pfam" id="PF13487">
    <property type="entry name" value="HD_5"/>
    <property type="match status" value="1"/>
</dbReference>
<feature type="domain" description="GGDEF" evidence="1">
    <location>
        <begin position="73"/>
        <end position="203"/>
    </location>
</feature>
<dbReference type="SMART" id="SM00267">
    <property type="entry name" value="GGDEF"/>
    <property type="match status" value="1"/>
</dbReference>
<dbReference type="PANTHER" id="PTHR43155:SF2">
    <property type="entry name" value="CYCLIC DI-GMP PHOSPHODIESTERASE PA4108"/>
    <property type="match status" value="1"/>
</dbReference>
<dbReference type="CDD" id="cd00077">
    <property type="entry name" value="HDc"/>
    <property type="match status" value="1"/>
</dbReference>
<gene>
    <name evidence="3" type="ORF">GH811_04750</name>
</gene>
<dbReference type="Proteomes" id="UP000622405">
    <property type="component" value="Unassembled WGS sequence"/>
</dbReference>
<dbReference type="InterPro" id="IPR043128">
    <property type="entry name" value="Rev_trsase/Diguanyl_cyclase"/>
</dbReference>
<dbReference type="SUPFAM" id="SSF55073">
    <property type="entry name" value="Nucleotide cyclase"/>
    <property type="match status" value="1"/>
</dbReference>
<keyword evidence="4" id="KW-1185">Reference proteome</keyword>
<dbReference type="SUPFAM" id="SSF109604">
    <property type="entry name" value="HD-domain/PDEase-like"/>
    <property type="match status" value="1"/>
</dbReference>
<name>A0ABR6YUU6_9FIRM</name>
<dbReference type="PROSITE" id="PS51832">
    <property type="entry name" value="HD_GYP"/>
    <property type="match status" value="1"/>
</dbReference>
<dbReference type="EMBL" id="WJBE01000003">
    <property type="protein sequence ID" value="MBC3898921.1"/>
    <property type="molecule type" value="Genomic_DNA"/>
</dbReference>
<protein>
    <submittedName>
        <fullName evidence="3">Diguanylate cyclase</fullName>
    </submittedName>
</protein>
<evidence type="ECO:0000313" key="3">
    <source>
        <dbReference type="EMBL" id="MBC3898921.1"/>
    </source>
</evidence>
<dbReference type="NCBIfam" id="TIGR00254">
    <property type="entry name" value="GGDEF"/>
    <property type="match status" value="1"/>
</dbReference>
<dbReference type="PANTHER" id="PTHR43155">
    <property type="entry name" value="CYCLIC DI-GMP PHOSPHODIESTERASE PA4108-RELATED"/>
    <property type="match status" value="1"/>
</dbReference>
<dbReference type="InterPro" id="IPR000160">
    <property type="entry name" value="GGDEF_dom"/>
</dbReference>
<sequence>MTFYAKLGAMISALSFGNLRMAQILTRHQAMEAQLYREQEAIKHLSFHDHLTGLYNRRFYEEELTRLDTERNWPLTIVLGDVNGLKLINDSFGHRTGDRLLQKTAAALTRGCRADDIIARMGGDEFVVLFPQTDAVEAARLIKRIKKILANERIEGLEISVSFGSETKTSAADDIQEVFRTAEDAMYHNKLYEGPSLKGRVIDSIIAVLNQKSSREEAHSRQVSELCQKMGEALALEDYQIKELKAFGLLHDIGKIAIADKILNKSGPLTDYEWIEIKNHAEIGYRILSTNKDMTEIATYVLAHHERWDGTGYPKGLKGLEISLPARICAIADAYDAMTSERSYKSTLSEAEVRTELQKNAGTQFDPDLVQLFIEQL</sequence>
<dbReference type="PROSITE" id="PS50887">
    <property type="entry name" value="GGDEF"/>
    <property type="match status" value="1"/>
</dbReference>
<dbReference type="InterPro" id="IPR037522">
    <property type="entry name" value="HD_GYP_dom"/>
</dbReference>
<dbReference type="Gene3D" id="1.10.3210.10">
    <property type="entry name" value="Hypothetical protein af1432"/>
    <property type="match status" value="1"/>
</dbReference>
<reference evidence="3 4" key="1">
    <citation type="journal article" date="2020" name="mSystems">
        <title>Defining Genomic and Predicted Metabolic Features of the Acetobacterium Genus.</title>
        <authorList>
            <person name="Ross D.E."/>
            <person name="Marshall C.W."/>
            <person name="Gulliver D."/>
            <person name="May H.D."/>
            <person name="Norman R.S."/>
        </authorList>
    </citation>
    <scope>NUCLEOTIDE SEQUENCE [LARGE SCALE GENOMIC DNA]</scope>
    <source>
        <strain evidence="3 4">DSM 4132</strain>
    </source>
</reference>
<evidence type="ECO:0000313" key="4">
    <source>
        <dbReference type="Proteomes" id="UP000622405"/>
    </source>
</evidence>
<dbReference type="InterPro" id="IPR029787">
    <property type="entry name" value="Nucleotide_cyclase"/>
</dbReference>
<dbReference type="Gene3D" id="3.30.70.270">
    <property type="match status" value="1"/>
</dbReference>
<dbReference type="Pfam" id="PF00990">
    <property type="entry name" value="GGDEF"/>
    <property type="match status" value="1"/>
</dbReference>
<evidence type="ECO:0000259" key="1">
    <source>
        <dbReference type="PROSITE" id="PS50887"/>
    </source>
</evidence>
<accession>A0ABR6YUU6</accession>
<dbReference type="CDD" id="cd01949">
    <property type="entry name" value="GGDEF"/>
    <property type="match status" value="1"/>
</dbReference>